<reference evidence="2 3" key="1">
    <citation type="submission" date="2017-04" db="EMBL/GenBank/DDBJ databases">
        <title>Complete genome of Campylobacter concisus ATCC 33237T and draft genomes for an additional eight well characterized C. concisus strains.</title>
        <authorList>
            <person name="Cornelius A.J."/>
            <person name="Miller W.G."/>
            <person name="Lastovica A.J."/>
            <person name="On S.L."/>
            <person name="French N.P."/>
            <person name="Vandenberg O."/>
            <person name="Biggs P.J."/>
        </authorList>
    </citation>
    <scope>NUCLEOTIDE SEQUENCE [LARGE SCALE GENOMIC DNA]</scope>
    <source>
        <strain evidence="2 3">Lasto127.99</strain>
    </source>
</reference>
<dbReference type="SMART" id="SM00851">
    <property type="entry name" value="MGS"/>
    <property type="match status" value="1"/>
</dbReference>
<evidence type="ECO:0000313" key="3">
    <source>
        <dbReference type="Proteomes" id="UP000195893"/>
    </source>
</evidence>
<evidence type="ECO:0000313" key="2">
    <source>
        <dbReference type="EMBL" id="OUT17098.1"/>
    </source>
</evidence>
<dbReference type="EMBL" id="NDYQ01000009">
    <property type="protein sequence ID" value="OUT17098.1"/>
    <property type="molecule type" value="Genomic_DNA"/>
</dbReference>
<feature type="domain" description="MGS-like" evidence="1">
    <location>
        <begin position="1"/>
        <end position="94"/>
    </location>
</feature>
<dbReference type="InterPro" id="IPR036914">
    <property type="entry name" value="MGS-like_dom_sf"/>
</dbReference>
<proteinExistence type="predicted"/>
<organism evidence="2 3">
    <name type="scientific">Campylobacter concisus</name>
    <dbReference type="NCBI Taxonomy" id="199"/>
    <lineage>
        <taxon>Bacteria</taxon>
        <taxon>Pseudomonadati</taxon>
        <taxon>Campylobacterota</taxon>
        <taxon>Epsilonproteobacteria</taxon>
        <taxon>Campylobacterales</taxon>
        <taxon>Campylobacteraceae</taxon>
        <taxon>Campylobacter</taxon>
    </lineage>
</organism>
<gene>
    <name evidence="2" type="ORF">B9N60_06450</name>
</gene>
<dbReference type="PROSITE" id="PS51855">
    <property type="entry name" value="MGS"/>
    <property type="match status" value="1"/>
</dbReference>
<name>A0A1Y5N8B6_9BACT</name>
<dbReference type="SUPFAM" id="SSF52335">
    <property type="entry name" value="Methylglyoxal synthase-like"/>
    <property type="match status" value="1"/>
</dbReference>
<evidence type="ECO:0000259" key="1">
    <source>
        <dbReference type="PROSITE" id="PS51855"/>
    </source>
</evidence>
<dbReference type="AlphaFoldDB" id="A0A1Y5N8B6"/>
<dbReference type="Gene3D" id="3.40.50.1380">
    <property type="entry name" value="Methylglyoxal synthase-like domain"/>
    <property type="match status" value="1"/>
</dbReference>
<protein>
    <submittedName>
        <fullName evidence="2">Carbamoyl-phosphate synthase large subunit</fullName>
    </submittedName>
</protein>
<dbReference type="Proteomes" id="UP000195893">
    <property type="component" value="Unassembled WGS sequence"/>
</dbReference>
<comment type="caution">
    <text evidence="2">The sequence shown here is derived from an EMBL/GenBank/DDBJ whole genome shotgun (WGS) entry which is preliminary data.</text>
</comment>
<accession>A0A1Y5N8B6</accession>
<dbReference type="InterPro" id="IPR011607">
    <property type="entry name" value="MGS-like_dom"/>
</dbReference>
<sequence>MEAGVEAEFVYKISEGRPNVEDRLKNGDIALVINTSDTKSSVDDGKKIRQNVLRFKIPYFTTIRAALAAAKSLSTVQTGKALEVKSLQEYLSEK</sequence>
<dbReference type="Pfam" id="PF02142">
    <property type="entry name" value="MGS"/>
    <property type="match status" value="1"/>
</dbReference>